<organism evidence="3 4">
    <name type="scientific">Nesterenkonia jeotgali</name>
    <dbReference type="NCBI Taxonomy" id="317018"/>
    <lineage>
        <taxon>Bacteria</taxon>
        <taxon>Bacillati</taxon>
        <taxon>Actinomycetota</taxon>
        <taxon>Actinomycetes</taxon>
        <taxon>Micrococcales</taxon>
        <taxon>Micrococcaceae</taxon>
        <taxon>Nesterenkonia</taxon>
    </lineage>
</organism>
<dbReference type="AlphaFoldDB" id="A0A0W8IL28"/>
<evidence type="ECO:0000256" key="1">
    <source>
        <dbReference type="SAM" id="MobiDB-lite"/>
    </source>
</evidence>
<dbReference type="NCBIfam" id="TIGR03725">
    <property type="entry name" value="T6A_YeaZ"/>
    <property type="match status" value="1"/>
</dbReference>
<dbReference type="InterPro" id="IPR000905">
    <property type="entry name" value="Gcp-like_dom"/>
</dbReference>
<keyword evidence="4" id="KW-1185">Reference proteome</keyword>
<name>A0A0W8IL28_9MICC</name>
<evidence type="ECO:0000313" key="4">
    <source>
        <dbReference type="Proteomes" id="UP000054023"/>
    </source>
</evidence>
<evidence type="ECO:0000313" key="3">
    <source>
        <dbReference type="EMBL" id="KUG60518.1"/>
    </source>
</evidence>
<dbReference type="InterPro" id="IPR043129">
    <property type="entry name" value="ATPase_NBD"/>
</dbReference>
<feature type="domain" description="Gcp-like" evidence="2">
    <location>
        <begin position="39"/>
        <end position="152"/>
    </location>
</feature>
<dbReference type="Pfam" id="PF00814">
    <property type="entry name" value="TsaD"/>
    <property type="match status" value="1"/>
</dbReference>
<feature type="region of interest" description="Disordered" evidence="1">
    <location>
        <begin position="214"/>
        <end position="242"/>
    </location>
</feature>
<accession>A0A0W8IL28</accession>
<dbReference type="EMBL" id="LQBM01000001">
    <property type="protein sequence ID" value="KUG60518.1"/>
    <property type="molecule type" value="Genomic_DNA"/>
</dbReference>
<evidence type="ECO:0000259" key="2">
    <source>
        <dbReference type="Pfam" id="PF00814"/>
    </source>
</evidence>
<dbReference type="InterPro" id="IPR022496">
    <property type="entry name" value="T6A_TsaB"/>
</dbReference>
<dbReference type="SUPFAM" id="SSF53067">
    <property type="entry name" value="Actin-like ATPase domain"/>
    <property type="match status" value="2"/>
</dbReference>
<reference evidence="4" key="1">
    <citation type="submission" date="2015-12" db="EMBL/GenBank/DDBJ databases">
        <authorList>
            <person name="Nair G.R."/>
            <person name="Kaur G."/>
            <person name="Mayilraj S."/>
        </authorList>
    </citation>
    <scope>NUCLEOTIDE SEQUENCE [LARGE SCALE GENOMIC DNA]</scope>
    <source>
        <strain evidence="4">CD08_7</strain>
    </source>
</reference>
<protein>
    <recommendedName>
        <fullName evidence="2">Gcp-like domain-containing protein</fullName>
    </recommendedName>
</protein>
<dbReference type="Gene3D" id="3.30.420.40">
    <property type="match status" value="2"/>
</dbReference>
<comment type="caution">
    <text evidence="3">The sequence shown here is derived from an EMBL/GenBank/DDBJ whole genome shotgun (WGS) entry which is preliminary data.</text>
</comment>
<sequence>MTNYDGGVLLAIDSSAGASVAVLDDGQVRAQWRTAETTTHAEVLAEAVAQTMREARVTGAGLRGVVVGVGPGPFTGLRVGLALAHSLAEVWGVPLHGVCSLDSLAQRALNQSALNQAALNQSAGDSGPVSGEFLAASDARRREVYWARYRSDAHGFAELLEGPQVSAASELPDLPVVGIAASLYPQVLTPRLAEQGHWLPDAVELGQLAERALERDPSAVTRPAQPGPDAEPRAAEPGAVLRDPLPLYLRESDAKVPAQMRARQAS</sequence>
<gene>
    <name evidence="3" type="ORF">AVL63_09140</name>
</gene>
<dbReference type="Proteomes" id="UP000054023">
    <property type="component" value="Unassembled WGS sequence"/>
</dbReference>
<proteinExistence type="predicted"/>
<dbReference type="GO" id="GO:0002949">
    <property type="term" value="P:tRNA threonylcarbamoyladenosine modification"/>
    <property type="evidence" value="ECO:0007669"/>
    <property type="project" value="InterPro"/>
</dbReference>
<dbReference type="STRING" id="317018.AVL63_09140"/>